<keyword evidence="1" id="KW-1133">Transmembrane helix</keyword>
<keyword evidence="1" id="KW-0472">Membrane</keyword>
<evidence type="ECO:0000313" key="2">
    <source>
        <dbReference type="EMBL" id="GAA3390980.1"/>
    </source>
</evidence>
<reference evidence="3" key="1">
    <citation type="journal article" date="2019" name="Int. J. Syst. Evol. Microbiol.">
        <title>The Global Catalogue of Microorganisms (GCM) 10K type strain sequencing project: providing services to taxonomists for standard genome sequencing and annotation.</title>
        <authorList>
            <consortium name="The Broad Institute Genomics Platform"/>
            <consortium name="The Broad Institute Genome Sequencing Center for Infectious Disease"/>
            <person name="Wu L."/>
            <person name="Ma J."/>
        </authorList>
    </citation>
    <scope>NUCLEOTIDE SEQUENCE [LARGE SCALE GENOMIC DNA]</scope>
    <source>
        <strain evidence="3">JCM 9458</strain>
    </source>
</reference>
<keyword evidence="1" id="KW-0812">Transmembrane</keyword>
<organism evidence="2 3">
    <name type="scientific">Cryptosporangium minutisporangium</name>
    <dbReference type="NCBI Taxonomy" id="113569"/>
    <lineage>
        <taxon>Bacteria</taxon>
        <taxon>Bacillati</taxon>
        <taxon>Actinomycetota</taxon>
        <taxon>Actinomycetes</taxon>
        <taxon>Cryptosporangiales</taxon>
        <taxon>Cryptosporangiaceae</taxon>
        <taxon>Cryptosporangium</taxon>
    </lineage>
</organism>
<gene>
    <name evidence="2" type="ORF">GCM10020369_47060</name>
</gene>
<dbReference type="Proteomes" id="UP001501676">
    <property type="component" value="Unassembled WGS sequence"/>
</dbReference>
<sequence length="72" mass="7975">MKGPVALVRPGLCRSVTWPSRVGAEPDGLLARPTSMRPPGLRIELVLFILTVLAVVAWFVWHETRPPAPIDY</sequence>
<proteinExistence type="predicted"/>
<comment type="caution">
    <text evidence="2">The sequence shown here is derived from an EMBL/GenBank/DDBJ whole genome shotgun (WGS) entry which is preliminary data.</text>
</comment>
<keyword evidence="3" id="KW-1185">Reference proteome</keyword>
<evidence type="ECO:0000313" key="3">
    <source>
        <dbReference type="Proteomes" id="UP001501676"/>
    </source>
</evidence>
<dbReference type="EMBL" id="BAAAYN010000030">
    <property type="protein sequence ID" value="GAA3390980.1"/>
    <property type="molecule type" value="Genomic_DNA"/>
</dbReference>
<evidence type="ECO:0000256" key="1">
    <source>
        <dbReference type="SAM" id="Phobius"/>
    </source>
</evidence>
<name>A0ABP6T3F3_9ACTN</name>
<accession>A0ABP6T3F3</accession>
<protein>
    <submittedName>
        <fullName evidence="2">Uncharacterized protein</fullName>
    </submittedName>
</protein>
<feature type="transmembrane region" description="Helical" evidence="1">
    <location>
        <begin position="41"/>
        <end position="61"/>
    </location>
</feature>